<evidence type="ECO:0000313" key="1">
    <source>
        <dbReference type="EMBL" id="CEO87913.1"/>
    </source>
</evidence>
<dbReference type="OrthoDB" id="2041817at2"/>
<gene>
    <name evidence="1" type="ORF">SSCH_1340008</name>
</gene>
<organism evidence="1 2">
    <name type="scientific">Syntrophaceticus schinkii</name>
    <dbReference type="NCBI Taxonomy" id="499207"/>
    <lineage>
        <taxon>Bacteria</taxon>
        <taxon>Bacillati</taxon>
        <taxon>Bacillota</taxon>
        <taxon>Clostridia</taxon>
        <taxon>Thermoanaerobacterales</taxon>
        <taxon>Thermoanaerobacterales Family III. Incertae Sedis</taxon>
        <taxon>Syntrophaceticus</taxon>
    </lineage>
</organism>
<keyword evidence="2" id="KW-1185">Reference proteome</keyword>
<dbReference type="AlphaFoldDB" id="A0A0B7MI50"/>
<dbReference type="RefSeq" id="WP_044664188.1">
    <property type="nucleotide sequence ID" value="NZ_CDRZ01000040.1"/>
</dbReference>
<dbReference type="Proteomes" id="UP000046155">
    <property type="component" value="Unassembled WGS sequence"/>
</dbReference>
<evidence type="ECO:0000313" key="2">
    <source>
        <dbReference type="Proteomes" id="UP000046155"/>
    </source>
</evidence>
<protein>
    <submittedName>
        <fullName evidence="1">Uncharacterized protein</fullName>
    </submittedName>
</protein>
<proteinExistence type="predicted"/>
<accession>A0A0B7MI50</accession>
<dbReference type="EMBL" id="CDRZ01000040">
    <property type="protein sequence ID" value="CEO87913.1"/>
    <property type="molecule type" value="Genomic_DNA"/>
</dbReference>
<name>A0A0B7MI50_9FIRM</name>
<sequence>MGLLDLFRRQTIPIIQVILPDVAKQEILKGRLPILNTNKIFLKNGEHCHYIEKAIYEKKVVNKRYQRRGGGLDSLREPECILAEATRMSWITFSMSRSKEFSILPIDVWFLSVKQKALTSHLTL</sequence>
<reference evidence="2" key="1">
    <citation type="submission" date="2015-01" db="EMBL/GenBank/DDBJ databases">
        <authorList>
            <person name="Manzoor Shahid"/>
            <person name="Zubair Saima"/>
        </authorList>
    </citation>
    <scope>NUCLEOTIDE SEQUENCE [LARGE SCALE GENOMIC DNA]</scope>
    <source>
        <strain evidence="2">Sp3</strain>
    </source>
</reference>